<dbReference type="PROSITE" id="PS51257">
    <property type="entry name" value="PROKAR_LIPOPROTEIN"/>
    <property type="match status" value="1"/>
</dbReference>
<gene>
    <name evidence="1" type="ORF">LZZ85_18150</name>
</gene>
<name>A0ABS9KV78_9BACT</name>
<evidence type="ECO:0000313" key="2">
    <source>
        <dbReference type="Proteomes" id="UP001165367"/>
    </source>
</evidence>
<proteinExistence type="predicted"/>
<dbReference type="EMBL" id="JAKLTR010000012">
    <property type="protein sequence ID" value="MCG2616226.1"/>
    <property type="molecule type" value="Genomic_DNA"/>
</dbReference>
<dbReference type="RefSeq" id="WP_237874763.1">
    <property type="nucleotide sequence ID" value="NZ_JAKLTR010000012.1"/>
</dbReference>
<evidence type="ECO:0000313" key="1">
    <source>
        <dbReference type="EMBL" id="MCG2616226.1"/>
    </source>
</evidence>
<organism evidence="1 2">
    <name type="scientific">Terrimonas ginsenosidimutans</name>
    <dbReference type="NCBI Taxonomy" id="2908004"/>
    <lineage>
        <taxon>Bacteria</taxon>
        <taxon>Pseudomonadati</taxon>
        <taxon>Bacteroidota</taxon>
        <taxon>Chitinophagia</taxon>
        <taxon>Chitinophagales</taxon>
        <taxon>Chitinophagaceae</taxon>
        <taxon>Terrimonas</taxon>
    </lineage>
</organism>
<protein>
    <submittedName>
        <fullName evidence="1">Uncharacterized protein</fullName>
    </submittedName>
</protein>
<reference evidence="1" key="1">
    <citation type="submission" date="2022-01" db="EMBL/GenBank/DDBJ databases">
        <authorList>
            <person name="Jo J.-H."/>
            <person name="Im W.-T."/>
        </authorList>
    </citation>
    <scope>NUCLEOTIDE SEQUENCE</scope>
    <source>
        <strain evidence="1">NA20</strain>
    </source>
</reference>
<accession>A0ABS9KV78</accession>
<comment type="caution">
    <text evidence="1">The sequence shown here is derived from an EMBL/GenBank/DDBJ whole genome shotgun (WGS) entry which is preliminary data.</text>
</comment>
<keyword evidence="2" id="KW-1185">Reference proteome</keyword>
<sequence>MKHRSSMLSAVVRPISAGPSAIISCKAPHGSFPLPDNPDRPPPYNCSRSGILSRIDLTAALISDVITTKY</sequence>
<dbReference type="Proteomes" id="UP001165367">
    <property type="component" value="Unassembled WGS sequence"/>
</dbReference>